<dbReference type="AlphaFoldDB" id="A0A1H7LKZ3"/>
<dbReference type="Proteomes" id="UP000183894">
    <property type="component" value="Unassembled WGS sequence"/>
</dbReference>
<accession>A0A1H7LKZ3</accession>
<evidence type="ECO:0000313" key="2">
    <source>
        <dbReference type="Proteomes" id="UP000183894"/>
    </source>
</evidence>
<name>A0A1H7LKZ3_HALLR</name>
<gene>
    <name evidence="1" type="ORF">SAMN04488691_102353</name>
</gene>
<dbReference type="Pfam" id="PF24373">
    <property type="entry name" value="DUF7529"/>
    <property type="match status" value="1"/>
</dbReference>
<dbReference type="OrthoDB" id="236506at2157"/>
<sequence>MPEIGEGVDHGERLAANAGAEKEAWAATLEDMQALASELEDDGWSTITIQAGSTAPMGRSGDDDHFGLVYVIPGNKAEPFSEAVEAGDFPEYEVYRAEQSGKVFLVTEYRDPETKTVILIAGMYALRNAVGCARAAVEEEMLYTHVQKLDATHLGSFRHDDYEKFFPSIADVESWADVDDAAMNYD</sequence>
<organism evidence="1 2">
    <name type="scientific">Haloferax larsenii</name>
    <dbReference type="NCBI Taxonomy" id="302484"/>
    <lineage>
        <taxon>Archaea</taxon>
        <taxon>Methanobacteriati</taxon>
        <taxon>Methanobacteriota</taxon>
        <taxon>Stenosarchaea group</taxon>
        <taxon>Halobacteria</taxon>
        <taxon>Halobacteriales</taxon>
        <taxon>Haloferacaceae</taxon>
        <taxon>Haloferax</taxon>
    </lineage>
</organism>
<evidence type="ECO:0000313" key="1">
    <source>
        <dbReference type="EMBL" id="SEK99408.1"/>
    </source>
</evidence>
<reference evidence="1 2" key="1">
    <citation type="submission" date="2016-10" db="EMBL/GenBank/DDBJ databases">
        <authorList>
            <person name="de Groot N.N."/>
        </authorList>
    </citation>
    <scope>NUCLEOTIDE SEQUENCE [LARGE SCALE GENOMIC DNA]</scope>
    <source>
        <strain evidence="1 2">CDM_5</strain>
    </source>
</reference>
<dbReference type="InterPro" id="IPR055951">
    <property type="entry name" value="DUF7529"/>
</dbReference>
<dbReference type="RefSeq" id="WP_074792949.1">
    <property type="nucleotide sequence ID" value="NZ_FOAD01000002.1"/>
</dbReference>
<dbReference type="EMBL" id="FOAD01000002">
    <property type="protein sequence ID" value="SEK99408.1"/>
    <property type="molecule type" value="Genomic_DNA"/>
</dbReference>
<proteinExistence type="predicted"/>
<protein>
    <submittedName>
        <fullName evidence="1">Uncharacterized protein</fullName>
    </submittedName>
</protein>